<dbReference type="InterPro" id="IPR001173">
    <property type="entry name" value="Glyco_trans_2-like"/>
</dbReference>
<dbReference type="EMBL" id="QNUG01000028">
    <property type="protein sequence ID" value="REC69181.1"/>
    <property type="molecule type" value="Genomic_DNA"/>
</dbReference>
<name>A0A3D9CU05_9FLAO</name>
<evidence type="ECO:0000256" key="2">
    <source>
        <dbReference type="ARBA" id="ARBA00022679"/>
    </source>
</evidence>
<dbReference type="AlphaFoldDB" id="A0A3D9CU05"/>
<reference evidence="4 5" key="1">
    <citation type="journal article" date="2006" name="Int. J. Syst. Evol. Microbiol.">
        <title>Chryseobacterium hispanicum sp. nov., isolated from the drinking water distribution system of Sevilla, Spain.</title>
        <authorList>
            <person name="Gallego V."/>
            <person name="Garcia M.T."/>
            <person name="Ventosa A."/>
        </authorList>
    </citation>
    <scope>NUCLEOTIDE SEQUENCE [LARGE SCALE GENOMIC DNA]</scope>
    <source>
        <strain evidence="4 5">KCTC 22104</strain>
    </source>
</reference>
<dbReference type="Gene3D" id="3.90.550.10">
    <property type="entry name" value="Spore Coat Polysaccharide Biosynthesis Protein SpsA, Chain A"/>
    <property type="match status" value="1"/>
</dbReference>
<protein>
    <recommendedName>
        <fullName evidence="3">Glycosyltransferase 2-like domain-containing protein</fullName>
    </recommendedName>
</protein>
<keyword evidence="2" id="KW-0808">Transferase</keyword>
<evidence type="ECO:0000313" key="5">
    <source>
        <dbReference type="Proteomes" id="UP000256326"/>
    </source>
</evidence>
<dbReference type="SUPFAM" id="SSF53448">
    <property type="entry name" value="Nucleotide-diphospho-sugar transferases"/>
    <property type="match status" value="1"/>
</dbReference>
<accession>A0A3D9CU05</accession>
<dbReference type="GO" id="GO:0016758">
    <property type="term" value="F:hexosyltransferase activity"/>
    <property type="evidence" value="ECO:0007669"/>
    <property type="project" value="UniProtKB-ARBA"/>
</dbReference>
<gene>
    <name evidence="4" type="ORF">DRF58_12600</name>
</gene>
<comment type="caution">
    <text evidence="4">The sequence shown here is derived from an EMBL/GenBank/DDBJ whole genome shotgun (WGS) entry which is preliminary data.</text>
</comment>
<organism evidence="4 5">
    <name type="scientific">Epilithonimonas hispanica</name>
    <dbReference type="NCBI Taxonomy" id="358687"/>
    <lineage>
        <taxon>Bacteria</taxon>
        <taxon>Pseudomonadati</taxon>
        <taxon>Bacteroidota</taxon>
        <taxon>Flavobacteriia</taxon>
        <taxon>Flavobacteriales</taxon>
        <taxon>Weeksellaceae</taxon>
        <taxon>Chryseobacterium group</taxon>
        <taxon>Epilithonimonas</taxon>
    </lineage>
</organism>
<dbReference type="Pfam" id="PF00535">
    <property type="entry name" value="Glycos_transf_2"/>
    <property type="match status" value="1"/>
</dbReference>
<sequence length="327" mass="38131">MLISVIVPVYNVEAYLQDCITSIIKQSYNKIEIILVNDGSTDNSGNICYEYETIDNRVRVIHKENGGVSSARNIGLASVLGEWFCFVDADDVLQDNFIETFTTMLAHDKCSSDIYIQGVGQFWNNDVSNFQTYTTYPDGKYTIENFLKYKHQDLIRLPVSKLYKTQKIRNHQVVFDNSLVLGEDTKFVFQYLLYCQSVLVSQNLGYLYRRLSDSLSNKKLEYTYDKKLLEEISTVLDSFVDSNPSFSKQNLLHHTSYVSLRALLSIYHSNSMSKKQRIKEVRWIRNSHPGFLLLLKKGHIKSKLMYVLLKFRLYSFFDFLYINMNKK</sequence>
<dbReference type="CDD" id="cd00761">
    <property type="entry name" value="Glyco_tranf_GTA_type"/>
    <property type="match status" value="1"/>
</dbReference>
<evidence type="ECO:0000259" key="3">
    <source>
        <dbReference type="Pfam" id="PF00535"/>
    </source>
</evidence>
<dbReference type="RefSeq" id="WP_116035940.1">
    <property type="nucleotide sequence ID" value="NZ_JBHLVV010000057.1"/>
</dbReference>
<feature type="domain" description="Glycosyltransferase 2-like" evidence="3">
    <location>
        <begin position="4"/>
        <end position="135"/>
    </location>
</feature>
<dbReference type="Proteomes" id="UP000256326">
    <property type="component" value="Unassembled WGS sequence"/>
</dbReference>
<dbReference type="OrthoDB" id="396512at2"/>
<evidence type="ECO:0000313" key="4">
    <source>
        <dbReference type="EMBL" id="REC69181.1"/>
    </source>
</evidence>
<dbReference type="PANTHER" id="PTHR22916">
    <property type="entry name" value="GLYCOSYLTRANSFERASE"/>
    <property type="match status" value="1"/>
</dbReference>
<dbReference type="InterPro" id="IPR029044">
    <property type="entry name" value="Nucleotide-diphossugar_trans"/>
</dbReference>
<keyword evidence="5" id="KW-1185">Reference proteome</keyword>
<proteinExistence type="predicted"/>
<keyword evidence="1" id="KW-0328">Glycosyltransferase</keyword>
<dbReference type="PANTHER" id="PTHR22916:SF51">
    <property type="entry name" value="GLYCOSYLTRANSFERASE EPSH-RELATED"/>
    <property type="match status" value="1"/>
</dbReference>
<evidence type="ECO:0000256" key="1">
    <source>
        <dbReference type="ARBA" id="ARBA00022676"/>
    </source>
</evidence>